<dbReference type="GO" id="GO:0019748">
    <property type="term" value="P:secondary metabolic process"/>
    <property type="evidence" value="ECO:0007669"/>
    <property type="project" value="TreeGrafter"/>
</dbReference>
<dbReference type="Proteomes" id="UP001172101">
    <property type="component" value="Unassembled WGS sequence"/>
</dbReference>
<comment type="caution">
    <text evidence="3">The sequence shown here is derived from an EMBL/GenBank/DDBJ whole genome shotgun (WGS) entry which is preliminary data.</text>
</comment>
<evidence type="ECO:0000256" key="1">
    <source>
        <dbReference type="ARBA" id="ARBA00022801"/>
    </source>
</evidence>
<keyword evidence="4" id="KW-1185">Reference proteome</keyword>
<accession>A0AA40ECA2</accession>
<reference evidence="3" key="1">
    <citation type="submission" date="2023-06" db="EMBL/GenBank/DDBJ databases">
        <title>Genome-scale phylogeny and comparative genomics of the fungal order Sordariales.</title>
        <authorList>
            <consortium name="Lawrence Berkeley National Laboratory"/>
            <person name="Hensen N."/>
            <person name="Bonometti L."/>
            <person name="Westerberg I."/>
            <person name="Brannstrom I.O."/>
            <person name="Guillou S."/>
            <person name="Cros-Aarteil S."/>
            <person name="Calhoun S."/>
            <person name="Haridas S."/>
            <person name="Kuo A."/>
            <person name="Mondo S."/>
            <person name="Pangilinan J."/>
            <person name="Riley R."/>
            <person name="LaButti K."/>
            <person name="Andreopoulos B."/>
            <person name="Lipzen A."/>
            <person name="Chen C."/>
            <person name="Yanf M."/>
            <person name="Daum C."/>
            <person name="Ng V."/>
            <person name="Clum A."/>
            <person name="Steindorff A."/>
            <person name="Ohm R."/>
            <person name="Martin F."/>
            <person name="Silar P."/>
            <person name="Natvig D."/>
            <person name="Lalanne C."/>
            <person name="Gautier V."/>
            <person name="Ament-velasquez S.L."/>
            <person name="Kruys A."/>
            <person name="Hutchinson M.I."/>
            <person name="Powell A.J."/>
            <person name="Barry K."/>
            <person name="Miller A.N."/>
            <person name="Grigoriev I.V."/>
            <person name="Debuchy R."/>
            <person name="Gladieux P."/>
            <person name="Thoren M.H."/>
            <person name="Johannesson H."/>
        </authorList>
    </citation>
    <scope>NUCLEOTIDE SEQUENCE</scope>
    <source>
        <strain evidence="3">SMH2392-1A</strain>
    </source>
</reference>
<dbReference type="EMBL" id="JAUIRO010000001">
    <property type="protein sequence ID" value="KAK0734705.1"/>
    <property type="molecule type" value="Genomic_DNA"/>
</dbReference>
<dbReference type="Pfam" id="PF03959">
    <property type="entry name" value="FSH1"/>
    <property type="match status" value="1"/>
</dbReference>
<evidence type="ECO:0000259" key="2">
    <source>
        <dbReference type="Pfam" id="PF03959"/>
    </source>
</evidence>
<organism evidence="3 4">
    <name type="scientific">Lasiosphaeria miniovina</name>
    <dbReference type="NCBI Taxonomy" id="1954250"/>
    <lineage>
        <taxon>Eukaryota</taxon>
        <taxon>Fungi</taxon>
        <taxon>Dikarya</taxon>
        <taxon>Ascomycota</taxon>
        <taxon>Pezizomycotina</taxon>
        <taxon>Sordariomycetes</taxon>
        <taxon>Sordariomycetidae</taxon>
        <taxon>Sordariales</taxon>
        <taxon>Lasiosphaeriaceae</taxon>
        <taxon>Lasiosphaeria</taxon>
    </lineage>
</organism>
<sequence length="225" mass="23553">MRWLCLHGRGTSAQIFEMQTARIRQALGPDHDFVFVNGTVATEPDAGAADVASEFFGYLTDGIHGAGRQNYLELWHGLADVVASQGPFDGLMGFSEGGTVAAMMLVGGARHGSGSSFSGFKCAVLFSAAAPADPDVVDTGVVRRLDAADDGALVKIPTAHLWSRHCAPGESQVHQALAQLCEADVRQVCLHGLAHDVPGSKPGDDEGLQGVLKAIERTIESADCA</sequence>
<evidence type="ECO:0000313" key="4">
    <source>
        <dbReference type="Proteomes" id="UP001172101"/>
    </source>
</evidence>
<dbReference type="Gene3D" id="3.40.50.1820">
    <property type="entry name" value="alpha/beta hydrolase"/>
    <property type="match status" value="1"/>
</dbReference>
<dbReference type="PANTHER" id="PTHR48070">
    <property type="entry name" value="ESTERASE OVCA2"/>
    <property type="match status" value="1"/>
</dbReference>
<proteinExistence type="predicted"/>
<evidence type="ECO:0000313" key="3">
    <source>
        <dbReference type="EMBL" id="KAK0734705.1"/>
    </source>
</evidence>
<dbReference type="SUPFAM" id="SSF53474">
    <property type="entry name" value="alpha/beta-Hydrolases"/>
    <property type="match status" value="1"/>
</dbReference>
<dbReference type="PANTHER" id="PTHR48070:SF6">
    <property type="entry name" value="ESTERASE OVCA2"/>
    <property type="match status" value="1"/>
</dbReference>
<dbReference type="RefSeq" id="XP_060303582.1">
    <property type="nucleotide sequence ID" value="XM_060446949.1"/>
</dbReference>
<dbReference type="GeneID" id="85330219"/>
<dbReference type="InterPro" id="IPR029058">
    <property type="entry name" value="AB_hydrolase_fold"/>
</dbReference>
<protein>
    <submittedName>
        <fullName evidence="3">Serine hydrolase FSH</fullName>
    </submittedName>
</protein>
<feature type="domain" description="Serine hydrolase" evidence="2">
    <location>
        <begin position="2"/>
        <end position="202"/>
    </location>
</feature>
<dbReference type="AlphaFoldDB" id="A0AA40ECA2"/>
<dbReference type="GO" id="GO:0005634">
    <property type="term" value="C:nucleus"/>
    <property type="evidence" value="ECO:0007669"/>
    <property type="project" value="TreeGrafter"/>
</dbReference>
<gene>
    <name evidence="3" type="ORF">B0T26DRAFT_798477</name>
</gene>
<dbReference type="InterPro" id="IPR005645">
    <property type="entry name" value="FSH-like_dom"/>
</dbReference>
<dbReference type="GO" id="GO:0016787">
    <property type="term" value="F:hydrolase activity"/>
    <property type="evidence" value="ECO:0007669"/>
    <property type="project" value="UniProtKB-KW"/>
</dbReference>
<dbReference type="GO" id="GO:0005737">
    <property type="term" value="C:cytoplasm"/>
    <property type="evidence" value="ECO:0007669"/>
    <property type="project" value="TreeGrafter"/>
</dbReference>
<dbReference type="InterPro" id="IPR050593">
    <property type="entry name" value="LovG"/>
</dbReference>
<keyword evidence="1 3" id="KW-0378">Hydrolase</keyword>
<name>A0AA40ECA2_9PEZI</name>